<dbReference type="Proteomes" id="UP000008281">
    <property type="component" value="Unassembled WGS sequence"/>
</dbReference>
<name>E3MIN3_CAERE</name>
<sequence>MSPISIFKTSGRVLFCNSSIQMGNVEEFGVDEEEAAELGEIGDEEEQGNGENLENESSEEDAMEDD</sequence>
<feature type="region of interest" description="Disordered" evidence="1">
    <location>
        <begin position="31"/>
        <end position="66"/>
    </location>
</feature>
<dbReference type="EMBL" id="DS268448">
    <property type="protein sequence ID" value="EFP02596.1"/>
    <property type="molecule type" value="Genomic_DNA"/>
</dbReference>
<evidence type="ECO:0000313" key="2">
    <source>
        <dbReference type="EMBL" id="EFP02596.1"/>
    </source>
</evidence>
<dbReference type="AlphaFoldDB" id="E3MIN3"/>
<evidence type="ECO:0000256" key="1">
    <source>
        <dbReference type="SAM" id="MobiDB-lite"/>
    </source>
</evidence>
<dbReference type="InParanoid" id="E3MIN3"/>
<organism evidence="3">
    <name type="scientific">Caenorhabditis remanei</name>
    <name type="common">Caenorhabditis vulgaris</name>
    <dbReference type="NCBI Taxonomy" id="31234"/>
    <lineage>
        <taxon>Eukaryota</taxon>
        <taxon>Metazoa</taxon>
        <taxon>Ecdysozoa</taxon>
        <taxon>Nematoda</taxon>
        <taxon>Chromadorea</taxon>
        <taxon>Rhabditida</taxon>
        <taxon>Rhabditina</taxon>
        <taxon>Rhabditomorpha</taxon>
        <taxon>Rhabditoidea</taxon>
        <taxon>Rhabditidae</taxon>
        <taxon>Peloderinae</taxon>
        <taxon>Caenorhabditis</taxon>
    </lineage>
</organism>
<proteinExistence type="predicted"/>
<protein>
    <submittedName>
        <fullName evidence="2">Uncharacterized protein</fullName>
    </submittedName>
</protein>
<keyword evidence="3" id="KW-1185">Reference proteome</keyword>
<dbReference type="HOGENOM" id="CLU_2833645_0_0_1"/>
<reference evidence="2" key="1">
    <citation type="submission" date="2007-07" db="EMBL/GenBank/DDBJ databases">
        <title>PCAP assembly of the Caenorhabditis remanei genome.</title>
        <authorList>
            <consortium name="The Caenorhabditis remanei Sequencing Consortium"/>
            <person name="Wilson R.K."/>
        </authorList>
    </citation>
    <scope>NUCLEOTIDE SEQUENCE [LARGE SCALE GENOMIC DNA]</scope>
    <source>
        <strain evidence="2">PB4641</strain>
    </source>
</reference>
<accession>E3MIN3</accession>
<evidence type="ECO:0000313" key="3">
    <source>
        <dbReference type="Proteomes" id="UP000008281"/>
    </source>
</evidence>
<gene>
    <name evidence="2" type="ORF">CRE_02411</name>
</gene>